<proteinExistence type="predicted"/>
<dbReference type="AlphaFoldDB" id="A0ABC8USS7"/>
<feature type="compositionally biased region" description="Acidic residues" evidence="1">
    <location>
        <begin position="399"/>
        <end position="415"/>
    </location>
</feature>
<evidence type="ECO:0000259" key="2">
    <source>
        <dbReference type="PROSITE" id="PS50858"/>
    </source>
</evidence>
<feature type="domain" description="BSD" evidence="2">
    <location>
        <begin position="190"/>
        <end position="242"/>
    </location>
</feature>
<feature type="compositionally biased region" description="Polar residues" evidence="1">
    <location>
        <begin position="439"/>
        <end position="454"/>
    </location>
</feature>
<dbReference type="Proteomes" id="UP001642360">
    <property type="component" value="Unassembled WGS sequence"/>
</dbReference>
<dbReference type="SMART" id="SM00751">
    <property type="entry name" value="BSD"/>
    <property type="match status" value="1"/>
</dbReference>
<feature type="compositionally biased region" description="Polar residues" evidence="1">
    <location>
        <begin position="84"/>
        <end position="94"/>
    </location>
</feature>
<feature type="region of interest" description="Disordered" evidence="1">
    <location>
        <begin position="76"/>
        <end position="106"/>
    </location>
</feature>
<evidence type="ECO:0000256" key="1">
    <source>
        <dbReference type="SAM" id="MobiDB-lite"/>
    </source>
</evidence>
<reference evidence="3 4" key="1">
    <citation type="submission" date="2024-02" db="EMBL/GenBank/DDBJ databases">
        <authorList>
            <person name="Vignale AGUSTIN F."/>
            <person name="Sosa J E."/>
            <person name="Modenutti C."/>
        </authorList>
    </citation>
    <scope>NUCLEOTIDE SEQUENCE [LARGE SCALE GENOMIC DNA]</scope>
</reference>
<dbReference type="PROSITE" id="PS50858">
    <property type="entry name" value="BSD"/>
    <property type="match status" value="1"/>
</dbReference>
<sequence length="485" mass="53549">MSWLARSIANTLKLDDDVDDEDQNRTETNENANQRKDEEQHNLIDDSPASPSRGVKEDLSVLTKTLTRQLWGVASFLAPPPQSEPSQVSNLNHQEPSDADPAGISGIRSDFAEIGGKFRSGISKLSNNIAVSEITKMASNFLQLGSEGEEDFDSVSGVAGVTQEVVAFVRDIAMHPETWLDFPLPEDEDDEEFDMSDAQQEHALAVERLAPRLAALRIELCPGYMSESCFWKIYFVLLHPRLDRQDAEVLSTPQIVKARASLTQELQNRTKTKPEQNWSAKVTSDSKDITKSSHEESLSVPSTTKSDSVPFETPILESATSPVAADFETDKHPVLSTEIPIVDKSVIEEGPVNLYKDQNLHSGPSSNVLEHADEDDGDDWLKEETSEIVGPSGTTIPIENEEDVSFSDLEEDDDVPTSYKKATYSSDSSTKDSRDWVQLSRSSPDSAKDINTVTIEHIGSEQVSAHNSETKESNDWLDVDDIDVA</sequence>
<dbReference type="Gene3D" id="1.10.3970.10">
    <property type="entry name" value="BSD domain"/>
    <property type="match status" value="1"/>
</dbReference>
<feature type="region of interest" description="Disordered" evidence="1">
    <location>
        <begin position="267"/>
        <end position="310"/>
    </location>
</feature>
<gene>
    <name evidence="3" type="ORF">ILEXP_LOCUS54424</name>
</gene>
<protein>
    <recommendedName>
        <fullName evidence="2">BSD domain-containing protein</fullName>
    </recommendedName>
</protein>
<dbReference type="InterPro" id="IPR035925">
    <property type="entry name" value="BSD_dom_sf"/>
</dbReference>
<evidence type="ECO:0000313" key="3">
    <source>
        <dbReference type="EMBL" id="CAK9184131.1"/>
    </source>
</evidence>
<feature type="compositionally biased region" description="Acidic residues" evidence="1">
    <location>
        <begin position="475"/>
        <end position="485"/>
    </location>
</feature>
<name>A0ABC8USS7_9AQUA</name>
<dbReference type="Pfam" id="PF03909">
    <property type="entry name" value="BSD"/>
    <property type="match status" value="1"/>
</dbReference>
<feature type="compositionally biased region" description="Polar residues" evidence="1">
    <location>
        <begin position="267"/>
        <end position="283"/>
    </location>
</feature>
<keyword evidence="4" id="KW-1185">Reference proteome</keyword>
<comment type="caution">
    <text evidence="3">The sequence shown here is derived from an EMBL/GenBank/DDBJ whole genome shotgun (WGS) entry which is preliminary data.</text>
</comment>
<dbReference type="EMBL" id="CAUOFW020008847">
    <property type="protein sequence ID" value="CAK9184131.1"/>
    <property type="molecule type" value="Genomic_DNA"/>
</dbReference>
<feature type="region of interest" description="Disordered" evidence="1">
    <location>
        <begin position="355"/>
        <end position="485"/>
    </location>
</feature>
<feature type="region of interest" description="Disordered" evidence="1">
    <location>
        <begin position="9"/>
        <end position="56"/>
    </location>
</feature>
<dbReference type="PANTHER" id="PTHR31923">
    <property type="entry name" value="BSD DOMAIN-CONTAINING PROTEIN"/>
    <property type="match status" value="1"/>
</dbReference>
<dbReference type="SUPFAM" id="SSF140383">
    <property type="entry name" value="BSD domain-like"/>
    <property type="match status" value="1"/>
</dbReference>
<dbReference type="InterPro" id="IPR005607">
    <property type="entry name" value="BSD_dom"/>
</dbReference>
<feature type="compositionally biased region" description="Basic and acidic residues" evidence="1">
    <location>
        <begin position="23"/>
        <end position="44"/>
    </location>
</feature>
<accession>A0ABC8USS7</accession>
<dbReference type="PANTHER" id="PTHR31923:SF4">
    <property type="entry name" value="BSD DOMAIN-CONTAINING PROTEIN"/>
    <property type="match status" value="1"/>
</dbReference>
<organism evidence="3 4">
    <name type="scientific">Ilex paraguariensis</name>
    <name type="common">yerba mate</name>
    <dbReference type="NCBI Taxonomy" id="185542"/>
    <lineage>
        <taxon>Eukaryota</taxon>
        <taxon>Viridiplantae</taxon>
        <taxon>Streptophyta</taxon>
        <taxon>Embryophyta</taxon>
        <taxon>Tracheophyta</taxon>
        <taxon>Spermatophyta</taxon>
        <taxon>Magnoliopsida</taxon>
        <taxon>eudicotyledons</taxon>
        <taxon>Gunneridae</taxon>
        <taxon>Pentapetalae</taxon>
        <taxon>asterids</taxon>
        <taxon>campanulids</taxon>
        <taxon>Aquifoliales</taxon>
        <taxon>Aquifoliaceae</taxon>
        <taxon>Ilex</taxon>
    </lineage>
</organism>
<feature type="compositionally biased region" description="Basic and acidic residues" evidence="1">
    <location>
        <begin position="284"/>
        <end position="297"/>
    </location>
</feature>
<evidence type="ECO:0000313" key="4">
    <source>
        <dbReference type="Proteomes" id="UP001642360"/>
    </source>
</evidence>